<dbReference type="AlphaFoldDB" id="A0AAW1V1U9"/>
<dbReference type="PANTHER" id="PTHR10742:SF398">
    <property type="entry name" value="AMINE OXIDASE DOMAIN-CONTAINING PROTEIN-RELATED"/>
    <property type="match status" value="1"/>
</dbReference>
<feature type="signal peptide" evidence="1">
    <location>
        <begin position="1"/>
        <end position="17"/>
    </location>
</feature>
<dbReference type="Proteomes" id="UP001431783">
    <property type="component" value="Unassembled WGS sequence"/>
</dbReference>
<feature type="domain" description="Amine oxidase" evidence="2">
    <location>
        <begin position="28"/>
        <end position="118"/>
    </location>
</feature>
<gene>
    <name evidence="3" type="ORF">WA026_022592</name>
</gene>
<keyword evidence="1" id="KW-0732">Signal</keyword>
<dbReference type="InterPro" id="IPR002937">
    <property type="entry name" value="Amino_oxidase"/>
</dbReference>
<protein>
    <recommendedName>
        <fullName evidence="2">Amine oxidase domain-containing protein</fullName>
    </recommendedName>
</protein>
<evidence type="ECO:0000256" key="1">
    <source>
        <dbReference type="SAM" id="SignalP"/>
    </source>
</evidence>
<dbReference type="EMBL" id="JARQZJ010000110">
    <property type="protein sequence ID" value="KAK9887445.1"/>
    <property type="molecule type" value="Genomic_DNA"/>
</dbReference>
<feature type="domain" description="Amine oxidase" evidence="2">
    <location>
        <begin position="226"/>
        <end position="474"/>
    </location>
</feature>
<comment type="caution">
    <text evidence="3">The sequence shown here is derived from an EMBL/GenBank/DDBJ whole genome shotgun (WGS) entry which is preliminary data.</text>
</comment>
<dbReference type="PANTHER" id="PTHR10742">
    <property type="entry name" value="FLAVIN MONOAMINE OXIDASE"/>
    <property type="match status" value="1"/>
</dbReference>
<keyword evidence="4" id="KW-1185">Reference proteome</keyword>
<dbReference type="SUPFAM" id="SSF51905">
    <property type="entry name" value="FAD/NAD(P)-binding domain"/>
    <property type="match status" value="1"/>
</dbReference>
<dbReference type="Gene3D" id="3.90.660.10">
    <property type="match status" value="1"/>
</dbReference>
<accession>A0AAW1V1U9</accession>
<dbReference type="Pfam" id="PF01593">
    <property type="entry name" value="Amino_oxidase"/>
    <property type="match status" value="2"/>
</dbReference>
<dbReference type="GO" id="GO:0046592">
    <property type="term" value="F:polyamine oxidase activity"/>
    <property type="evidence" value="ECO:0007669"/>
    <property type="project" value="TreeGrafter"/>
</dbReference>
<feature type="chain" id="PRO_5043441521" description="Amine oxidase domain-containing protein" evidence="1">
    <location>
        <begin position="18"/>
        <end position="483"/>
    </location>
</feature>
<evidence type="ECO:0000259" key="2">
    <source>
        <dbReference type="Pfam" id="PF01593"/>
    </source>
</evidence>
<dbReference type="SUPFAM" id="SSF54373">
    <property type="entry name" value="FAD-linked reductases, C-terminal domain"/>
    <property type="match status" value="1"/>
</dbReference>
<sequence>MIWKFLLGAFFFASCSAEKVIIIGAGAAGIATASRLLQNNITDFRILEAEKRIGGRIHSVHFGDAFVELGAQYVHGTQGNIVYQISKDYFDFKDETNITHVYYRTRVNYGDDFIKEMFPIQRDIWSRSVFNDTFGNVFLKWYNSTVLNTYKNDQNMLNYAKDAIKTAECINLEETGSSSWFDNIASATYDVLPGSQLLSWNGIGYKIVLDIILGNYPKKTGYNINKWISFNETVTKINLDHDKVKIRTEDGAEITSDYVVFTPSLGVLKHEERSIFEPNLNTEKMKAIESLGYNGVMKIFFEFPNRWWGNEERIYFVWSEEDKRSFIKDVPFGPSKEGDHWLTWFFNIAIAPNNPKVLIGWIAGRMVKEVEALTNEELKYATMYAMRKALGKTFNVTEPIKIIHTNWCTNPNFRGTYPYETIESAKINAIDALYRPIVSSDGTQRVLFAGDAMIQKRYSTVDGAISSGFREGDRLVKFLKHQK</sequence>
<dbReference type="Gene3D" id="3.50.50.60">
    <property type="entry name" value="FAD/NAD(P)-binding domain"/>
    <property type="match status" value="1"/>
</dbReference>
<dbReference type="InterPro" id="IPR050281">
    <property type="entry name" value="Flavin_monoamine_oxidase"/>
</dbReference>
<proteinExistence type="predicted"/>
<organism evidence="3 4">
    <name type="scientific">Henosepilachna vigintioctopunctata</name>
    <dbReference type="NCBI Taxonomy" id="420089"/>
    <lineage>
        <taxon>Eukaryota</taxon>
        <taxon>Metazoa</taxon>
        <taxon>Ecdysozoa</taxon>
        <taxon>Arthropoda</taxon>
        <taxon>Hexapoda</taxon>
        <taxon>Insecta</taxon>
        <taxon>Pterygota</taxon>
        <taxon>Neoptera</taxon>
        <taxon>Endopterygota</taxon>
        <taxon>Coleoptera</taxon>
        <taxon>Polyphaga</taxon>
        <taxon>Cucujiformia</taxon>
        <taxon>Coccinelloidea</taxon>
        <taxon>Coccinellidae</taxon>
        <taxon>Epilachninae</taxon>
        <taxon>Epilachnini</taxon>
        <taxon>Henosepilachna</taxon>
    </lineage>
</organism>
<dbReference type="PROSITE" id="PS51257">
    <property type="entry name" value="PROKAR_LIPOPROTEIN"/>
    <property type="match status" value="1"/>
</dbReference>
<evidence type="ECO:0000313" key="3">
    <source>
        <dbReference type="EMBL" id="KAK9887445.1"/>
    </source>
</evidence>
<evidence type="ECO:0000313" key="4">
    <source>
        <dbReference type="Proteomes" id="UP001431783"/>
    </source>
</evidence>
<name>A0AAW1V1U9_9CUCU</name>
<dbReference type="InterPro" id="IPR036188">
    <property type="entry name" value="FAD/NAD-bd_sf"/>
</dbReference>
<reference evidence="3 4" key="1">
    <citation type="submission" date="2023-03" db="EMBL/GenBank/DDBJ databases">
        <title>Genome insight into feeding habits of ladybird beetles.</title>
        <authorList>
            <person name="Li H.-S."/>
            <person name="Huang Y.-H."/>
            <person name="Pang H."/>
        </authorList>
    </citation>
    <scope>NUCLEOTIDE SEQUENCE [LARGE SCALE GENOMIC DNA]</scope>
    <source>
        <strain evidence="3">SYSU_2023b</strain>
        <tissue evidence="3">Whole body</tissue>
    </source>
</reference>